<dbReference type="Pfam" id="PF01381">
    <property type="entry name" value="HTH_3"/>
    <property type="match status" value="1"/>
</dbReference>
<comment type="caution">
    <text evidence="3">The sequence shown here is derived from an EMBL/GenBank/DDBJ whole genome shotgun (WGS) entry which is preliminary data.</text>
</comment>
<sequence>MANLKYQPVTHDHSAFLEKAKKREEFKKAYQDLEEEYALAKEMLAARARVGLSQEAVAEIMGTTKSAISRLEAAGKHAPSLTTLKKYAHAVGCHLEIKFVPEHAQQGS</sequence>
<reference evidence="3 4" key="1">
    <citation type="submission" date="2019-07" db="EMBL/GenBank/DDBJ databases">
        <title>Genomic Encyclopedia of Archaeal and Bacterial Type Strains, Phase II (KMG-II): from individual species to whole genera.</title>
        <authorList>
            <person name="Goeker M."/>
        </authorList>
    </citation>
    <scope>NUCLEOTIDE SEQUENCE [LARGE SCALE GENOMIC DNA]</scope>
    <source>
        <strain evidence="3 4">ATCC BAA-1139</strain>
    </source>
</reference>
<name>A0A562VJ60_9BACT</name>
<dbReference type="PROSITE" id="PS50943">
    <property type="entry name" value="HTH_CROC1"/>
    <property type="match status" value="1"/>
</dbReference>
<evidence type="ECO:0000313" key="3">
    <source>
        <dbReference type="EMBL" id="TWJ17983.1"/>
    </source>
</evidence>
<proteinExistence type="predicted"/>
<gene>
    <name evidence="3" type="ORF">JN12_02744</name>
</gene>
<protein>
    <submittedName>
        <fullName evidence="3">Transcriptional regulator, XRE family</fullName>
    </submittedName>
</protein>
<dbReference type="Proteomes" id="UP000319449">
    <property type="component" value="Unassembled WGS sequence"/>
</dbReference>
<dbReference type="GO" id="GO:0003677">
    <property type="term" value="F:DNA binding"/>
    <property type="evidence" value="ECO:0007669"/>
    <property type="project" value="InterPro"/>
</dbReference>
<evidence type="ECO:0000256" key="1">
    <source>
        <dbReference type="SAM" id="Coils"/>
    </source>
</evidence>
<dbReference type="SMART" id="SM00530">
    <property type="entry name" value="HTH_XRE"/>
    <property type="match status" value="1"/>
</dbReference>
<keyword evidence="4" id="KW-1185">Reference proteome</keyword>
<dbReference type="OrthoDB" id="2736385at2"/>
<dbReference type="InterPro" id="IPR010982">
    <property type="entry name" value="Lambda_DNA-bd_dom_sf"/>
</dbReference>
<dbReference type="SUPFAM" id="SSF47413">
    <property type="entry name" value="lambda repressor-like DNA-binding domains"/>
    <property type="match status" value="1"/>
</dbReference>
<dbReference type="Gene3D" id="1.10.260.40">
    <property type="entry name" value="lambda repressor-like DNA-binding domains"/>
    <property type="match status" value="1"/>
</dbReference>
<dbReference type="CDD" id="cd00093">
    <property type="entry name" value="HTH_XRE"/>
    <property type="match status" value="1"/>
</dbReference>
<dbReference type="AlphaFoldDB" id="A0A562VJ60"/>
<feature type="domain" description="HTH cro/C1-type" evidence="2">
    <location>
        <begin position="43"/>
        <end position="98"/>
    </location>
</feature>
<organism evidence="3 4">
    <name type="scientific">Geobacter argillaceus</name>
    <dbReference type="NCBI Taxonomy" id="345631"/>
    <lineage>
        <taxon>Bacteria</taxon>
        <taxon>Pseudomonadati</taxon>
        <taxon>Thermodesulfobacteriota</taxon>
        <taxon>Desulfuromonadia</taxon>
        <taxon>Geobacterales</taxon>
        <taxon>Geobacteraceae</taxon>
        <taxon>Geobacter</taxon>
    </lineage>
</organism>
<keyword evidence="1" id="KW-0175">Coiled coil</keyword>
<evidence type="ECO:0000313" key="4">
    <source>
        <dbReference type="Proteomes" id="UP000319449"/>
    </source>
</evidence>
<dbReference type="InterPro" id="IPR001387">
    <property type="entry name" value="Cro/C1-type_HTH"/>
</dbReference>
<accession>A0A562VJ60</accession>
<feature type="coiled-coil region" evidence="1">
    <location>
        <begin position="16"/>
        <end position="43"/>
    </location>
</feature>
<evidence type="ECO:0000259" key="2">
    <source>
        <dbReference type="PROSITE" id="PS50943"/>
    </source>
</evidence>
<dbReference type="EMBL" id="VLLN01000018">
    <property type="protein sequence ID" value="TWJ17983.1"/>
    <property type="molecule type" value="Genomic_DNA"/>
</dbReference>
<dbReference type="RefSeq" id="WP_145023699.1">
    <property type="nucleotide sequence ID" value="NZ_VLLN01000018.1"/>
</dbReference>